<sequence length="199" mass="23180">MLQEKEEQNQRIRTLFHRQLAIPHVDLKSTLQAYKAWEVEQGKVLDVESSELDGISSRVASAYQRALEEYNAHAHHEEQISRQDISYSEKLQQFVIYLKFEESSGYPAQVQALYERAITDFPIASDLWLDYTRYLDKTSKLSKVVREVYSRATKNCPWVGELWVRYLLCLERSRASEEELAAVFEKSSQCTFSTIDEVG</sequence>
<proteinExistence type="predicted"/>
<dbReference type="GO" id="GO:0008380">
    <property type="term" value="P:RNA splicing"/>
    <property type="evidence" value="ECO:0007669"/>
    <property type="project" value="UniProtKB-KW"/>
</dbReference>
<gene>
    <name evidence="6" type="ORF">FSB_LOCUS33255</name>
</gene>
<dbReference type="InterPro" id="IPR059164">
    <property type="entry name" value="HAT_PRP39_C"/>
</dbReference>
<evidence type="ECO:0000256" key="2">
    <source>
        <dbReference type="ARBA" id="ARBA00022664"/>
    </source>
</evidence>
<reference evidence="6" key="1">
    <citation type="submission" date="2018-02" db="EMBL/GenBank/DDBJ databases">
        <authorList>
            <person name="Cohen D.B."/>
            <person name="Kent A.D."/>
        </authorList>
    </citation>
    <scope>NUCLEOTIDE SEQUENCE</scope>
</reference>
<organism evidence="6">
    <name type="scientific">Fagus sylvatica</name>
    <name type="common">Beechnut</name>
    <dbReference type="NCBI Taxonomy" id="28930"/>
    <lineage>
        <taxon>Eukaryota</taxon>
        <taxon>Viridiplantae</taxon>
        <taxon>Streptophyta</taxon>
        <taxon>Embryophyta</taxon>
        <taxon>Tracheophyta</taxon>
        <taxon>Spermatophyta</taxon>
        <taxon>Magnoliopsida</taxon>
        <taxon>eudicotyledons</taxon>
        <taxon>Gunneridae</taxon>
        <taxon>Pentapetalae</taxon>
        <taxon>rosids</taxon>
        <taxon>fabids</taxon>
        <taxon>Fagales</taxon>
        <taxon>Fagaceae</taxon>
        <taxon>Fagus</taxon>
    </lineage>
</organism>
<keyword evidence="3" id="KW-0677">Repeat</keyword>
<dbReference type="SMART" id="SM00386">
    <property type="entry name" value="HAT"/>
    <property type="match status" value="3"/>
</dbReference>
<dbReference type="EMBL" id="OIVN01002655">
    <property type="protein sequence ID" value="SPD05373.1"/>
    <property type="molecule type" value="Genomic_DNA"/>
</dbReference>
<accession>A0A2N9H0P6</accession>
<protein>
    <recommendedName>
        <fullName evidence="7">Suppressor of forked domain-containing protein</fullName>
    </recommendedName>
</protein>
<name>A0A2N9H0P6_FAGSY</name>
<dbReference type="GO" id="GO:0006397">
    <property type="term" value="P:mRNA processing"/>
    <property type="evidence" value="ECO:0007669"/>
    <property type="project" value="UniProtKB-KW"/>
</dbReference>
<evidence type="ECO:0008006" key="7">
    <source>
        <dbReference type="Google" id="ProtNLM"/>
    </source>
</evidence>
<evidence type="ECO:0000256" key="5">
    <source>
        <dbReference type="ARBA" id="ARBA00023242"/>
    </source>
</evidence>
<evidence type="ECO:0000256" key="4">
    <source>
        <dbReference type="ARBA" id="ARBA00023187"/>
    </source>
</evidence>
<dbReference type="PANTHER" id="PTHR17204:SF25">
    <property type="entry name" value="RRM DOMAIN-CONTAINING PROTEIN"/>
    <property type="match status" value="1"/>
</dbReference>
<evidence type="ECO:0000256" key="1">
    <source>
        <dbReference type="ARBA" id="ARBA00004123"/>
    </source>
</evidence>
<dbReference type="Gene3D" id="1.25.40.10">
    <property type="entry name" value="Tetratricopeptide repeat domain"/>
    <property type="match status" value="1"/>
</dbReference>
<keyword evidence="2" id="KW-0507">mRNA processing</keyword>
<dbReference type="InterPro" id="IPR003107">
    <property type="entry name" value="HAT"/>
</dbReference>
<dbReference type="Pfam" id="PF23241">
    <property type="entry name" value="HAT_PRP39_C"/>
    <property type="match status" value="1"/>
</dbReference>
<dbReference type="SUPFAM" id="SSF48452">
    <property type="entry name" value="TPR-like"/>
    <property type="match status" value="1"/>
</dbReference>
<dbReference type="AlphaFoldDB" id="A0A2N9H0P6"/>
<keyword evidence="5" id="KW-0539">Nucleus</keyword>
<evidence type="ECO:0000256" key="3">
    <source>
        <dbReference type="ARBA" id="ARBA00022737"/>
    </source>
</evidence>
<keyword evidence="4" id="KW-0508">mRNA splicing</keyword>
<dbReference type="GO" id="GO:0005634">
    <property type="term" value="C:nucleus"/>
    <property type="evidence" value="ECO:0007669"/>
    <property type="project" value="UniProtKB-SubCell"/>
</dbReference>
<dbReference type="PANTHER" id="PTHR17204">
    <property type="entry name" value="PRE-MRNA PROCESSING PROTEIN PRP39-RELATED"/>
    <property type="match status" value="1"/>
</dbReference>
<dbReference type="InterPro" id="IPR011990">
    <property type="entry name" value="TPR-like_helical_dom_sf"/>
</dbReference>
<comment type="subcellular location">
    <subcellularLocation>
        <location evidence="1">Nucleus</location>
    </subcellularLocation>
</comment>
<evidence type="ECO:0000313" key="6">
    <source>
        <dbReference type="EMBL" id="SPD05373.1"/>
    </source>
</evidence>